<dbReference type="PROSITE" id="PS51257">
    <property type="entry name" value="PROKAR_LIPOPROTEIN"/>
    <property type="match status" value="1"/>
</dbReference>
<dbReference type="Gene3D" id="3.40.50.2300">
    <property type="match status" value="2"/>
</dbReference>
<evidence type="ECO:0000256" key="5">
    <source>
        <dbReference type="SAM" id="SignalP"/>
    </source>
</evidence>
<dbReference type="Proteomes" id="UP000019494">
    <property type="component" value="Unassembled WGS sequence"/>
</dbReference>
<dbReference type="AlphaFoldDB" id="W9GLQ8"/>
<keyword evidence="4" id="KW-0029">Amino-acid transport</keyword>
<feature type="chain" id="PRO_5004921156" evidence="5">
    <location>
        <begin position="28"/>
        <end position="406"/>
    </location>
</feature>
<dbReference type="InterPro" id="IPR028082">
    <property type="entry name" value="Peripla_BP_I"/>
</dbReference>
<comment type="caution">
    <text evidence="7">The sequence shown here is derived from an EMBL/GenBank/DDBJ whole genome shotgun (WGS) entry which is preliminary data.</text>
</comment>
<dbReference type="OrthoDB" id="26870at2"/>
<evidence type="ECO:0000313" key="7">
    <source>
        <dbReference type="EMBL" id="EWT07196.1"/>
    </source>
</evidence>
<proteinExistence type="inferred from homology"/>
<dbReference type="Pfam" id="PF13458">
    <property type="entry name" value="Peripla_BP_6"/>
    <property type="match status" value="1"/>
</dbReference>
<dbReference type="PRINTS" id="PR00337">
    <property type="entry name" value="LEUILEVALBP"/>
</dbReference>
<keyword evidence="8" id="KW-1185">Reference proteome</keyword>
<dbReference type="PATRIC" id="fig|584657.3.peg.810"/>
<dbReference type="SUPFAM" id="SSF53822">
    <property type="entry name" value="Periplasmic binding protein-like I"/>
    <property type="match status" value="1"/>
</dbReference>
<evidence type="ECO:0000259" key="6">
    <source>
        <dbReference type="Pfam" id="PF13458"/>
    </source>
</evidence>
<evidence type="ECO:0000256" key="4">
    <source>
        <dbReference type="ARBA" id="ARBA00022970"/>
    </source>
</evidence>
<gene>
    <name evidence="7" type="ORF">N864_09660</name>
</gene>
<organism evidence="7 8">
    <name type="scientific">Intrasporangium chromatireducens Q5-1</name>
    <dbReference type="NCBI Taxonomy" id="584657"/>
    <lineage>
        <taxon>Bacteria</taxon>
        <taxon>Bacillati</taxon>
        <taxon>Actinomycetota</taxon>
        <taxon>Actinomycetes</taxon>
        <taxon>Micrococcales</taxon>
        <taxon>Intrasporangiaceae</taxon>
        <taxon>Intrasporangium</taxon>
    </lineage>
</organism>
<feature type="domain" description="Leucine-binding protein" evidence="6">
    <location>
        <begin position="42"/>
        <end position="393"/>
    </location>
</feature>
<evidence type="ECO:0000313" key="8">
    <source>
        <dbReference type="Proteomes" id="UP000019494"/>
    </source>
</evidence>
<dbReference type="PANTHER" id="PTHR47235">
    <property type="entry name" value="BLR6548 PROTEIN"/>
    <property type="match status" value="1"/>
</dbReference>
<comment type="similarity">
    <text evidence="1">Belongs to the leucine-binding protein family.</text>
</comment>
<evidence type="ECO:0000256" key="2">
    <source>
        <dbReference type="ARBA" id="ARBA00022448"/>
    </source>
</evidence>
<name>W9GLQ8_9MICO</name>
<dbReference type="InterPro" id="IPR028081">
    <property type="entry name" value="Leu-bd"/>
</dbReference>
<accession>W9GLQ8</accession>
<evidence type="ECO:0000256" key="3">
    <source>
        <dbReference type="ARBA" id="ARBA00022729"/>
    </source>
</evidence>
<evidence type="ECO:0000256" key="1">
    <source>
        <dbReference type="ARBA" id="ARBA00010062"/>
    </source>
</evidence>
<sequence length="406" mass="42082">MKLNTRFTTLAGAAALALALSACGGGAASDGGSAQGGGDKAPIKIGVIADLTGATGDVGTPYHEGMMGWIDNANAKGGISGHKIDAMANDYAYKVPEAESLYKKYVNDGAVVIQGWGTGDSEALRTKVAADELPFMSASYAEPLTDPKASPFNFVVAPTYSDQMRVALNWISKDAGGKAEVAVFHHDSPFGTAPVADGEAWVKDKGLDLGYKSYPMPKTPNFVGLLSQAKSQAAKYIVIQNVSSPAAQVAKDIKAQGLDMKIVCLNWCADELFIKTAGADNAEGHIAISPVAPPTAQKPGHAEIDTYLKSKGSSLADKGLHYAQGWYTMAVMAKGIEKALASGEELTGPAIRKALETMDAVDTGGVLGAGTVKFSTDSHRGSTGTGIYQVKGGEMTELAANQTPES</sequence>
<dbReference type="CDD" id="cd06334">
    <property type="entry name" value="PBP1_ABC_ligand_binding-like"/>
    <property type="match status" value="1"/>
</dbReference>
<keyword evidence="2" id="KW-0813">Transport</keyword>
<feature type="signal peptide" evidence="5">
    <location>
        <begin position="1"/>
        <end position="27"/>
    </location>
</feature>
<dbReference type="EMBL" id="AWQS01000018">
    <property type="protein sequence ID" value="EWT07196.1"/>
    <property type="molecule type" value="Genomic_DNA"/>
</dbReference>
<dbReference type="InterPro" id="IPR000709">
    <property type="entry name" value="Leu_Ile_Val-bd"/>
</dbReference>
<dbReference type="PANTHER" id="PTHR47235:SF1">
    <property type="entry name" value="BLR6548 PROTEIN"/>
    <property type="match status" value="1"/>
</dbReference>
<protein>
    <submittedName>
        <fullName evidence="7">Branched-chain amino acid ABC transporter substrate-binding protein</fullName>
    </submittedName>
</protein>
<keyword evidence="3 5" id="KW-0732">Signal</keyword>
<reference evidence="8" key="1">
    <citation type="submission" date="2013-08" db="EMBL/GenBank/DDBJ databases">
        <title>Intrasporangium oryzae NRRL B-24470.</title>
        <authorList>
            <person name="Liu H."/>
            <person name="Wang G."/>
        </authorList>
    </citation>
    <scope>NUCLEOTIDE SEQUENCE [LARGE SCALE GENOMIC DNA]</scope>
    <source>
        <strain evidence="8">Q5-1</strain>
    </source>
</reference>
<dbReference type="RefSeq" id="WP_051518169.1">
    <property type="nucleotide sequence ID" value="NZ_AWQS01000018.1"/>
</dbReference>
<dbReference type="GO" id="GO:0006865">
    <property type="term" value="P:amino acid transport"/>
    <property type="evidence" value="ECO:0007669"/>
    <property type="project" value="UniProtKB-KW"/>
</dbReference>